<dbReference type="GO" id="GO:0005634">
    <property type="term" value="C:nucleus"/>
    <property type="evidence" value="ECO:0007669"/>
    <property type="project" value="UniProtKB-SubCell"/>
</dbReference>
<sequence>MTALHLVCAILVCGGYGEWQVFLKTSVAYVSEERVRLRPVVGGLEALEWLSEKKALIVKITVWFAVLAGVTTGKKPLLEVVRWLFRPGQSSLPEAPPIAGSMERTSMIFLMGCENKVIWACAEIFALSTWKQEQKESGRLSVEVLVQRAEDIEKELEVKEHYPAKILSDFKNDLVAYSRYLVAHIFRASAMLYLHSVVLDGHPHVAQIKTAVDEVMRWICNIPKKPQSVVDKQIHKLAVRSTVLAFYITGALTDDVECRKELSEYLLTEAEGVGGNCGVVARVLEEIWADRESAKGGAEVLWREKLYHGNEPILLV</sequence>
<protein>
    <submittedName>
        <fullName evidence="3">Uncharacterized protein</fullName>
    </submittedName>
</protein>
<comment type="caution">
    <text evidence="3">The sequence shown here is derived from an EMBL/GenBank/DDBJ whole genome shotgun (WGS) entry which is preliminary data.</text>
</comment>
<organism evidence="3 4">
    <name type="scientific">Macrolepiota fuliginosa MF-IS2</name>
    <dbReference type="NCBI Taxonomy" id="1400762"/>
    <lineage>
        <taxon>Eukaryota</taxon>
        <taxon>Fungi</taxon>
        <taxon>Dikarya</taxon>
        <taxon>Basidiomycota</taxon>
        <taxon>Agaricomycotina</taxon>
        <taxon>Agaricomycetes</taxon>
        <taxon>Agaricomycetidae</taxon>
        <taxon>Agaricales</taxon>
        <taxon>Agaricineae</taxon>
        <taxon>Agaricaceae</taxon>
        <taxon>Macrolepiota</taxon>
    </lineage>
</organism>
<accession>A0A9P5XJ79</accession>
<dbReference type="Proteomes" id="UP000807342">
    <property type="component" value="Unassembled WGS sequence"/>
</dbReference>
<proteinExistence type="predicted"/>
<evidence type="ECO:0000256" key="1">
    <source>
        <dbReference type="ARBA" id="ARBA00004123"/>
    </source>
</evidence>
<gene>
    <name evidence="3" type="ORF">P691DRAFT_723089</name>
</gene>
<dbReference type="OrthoDB" id="5419315at2759"/>
<evidence type="ECO:0000313" key="4">
    <source>
        <dbReference type="Proteomes" id="UP000807342"/>
    </source>
</evidence>
<reference evidence="3" key="1">
    <citation type="submission" date="2020-11" db="EMBL/GenBank/DDBJ databases">
        <authorList>
            <consortium name="DOE Joint Genome Institute"/>
            <person name="Ahrendt S."/>
            <person name="Riley R."/>
            <person name="Andreopoulos W."/>
            <person name="Labutti K."/>
            <person name="Pangilinan J."/>
            <person name="Ruiz-Duenas F.J."/>
            <person name="Barrasa J.M."/>
            <person name="Sanchez-Garcia M."/>
            <person name="Camarero S."/>
            <person name="Miyauchi S."/>
            <person name="Serrano A."/>
            <person name="Linde D."/>
            <person name="Babiker R."/>
            <person name="Drula E."/>
            <person name="Ayuso-Fernandez I."/>
            <person name="Pacheco R."/>
            <person name="Padilla G."/>
            <person name="Ferreira P."/>
            <person name="Barriuso J."/>
            <person name="Kellner H."/>
            <person name="Castanera R."/>
            <person name="Alfaro M."/>
            <person name="Ramirez L."/>
            <person name="Pisabarro A.G."/>
            <person name="Kuo A."/>
            <person name="Tritt A."/>
            <person name="Lipzen A."/>
            <person name="He G."/>
            <person name="Yan M."/>
            <person name="Ng V."/>
            <person name="Cullen D."/>
            <person name="Martin F."/>
            <person name="Rosso M.-N."/>
            <person name="Henrissat B."/>
            <person name="Hibbett D."/>
            <person name="Martinez A.T."/>
            <person name="Grigoriev I.V."/>
        </authorList>
    </citation>
    <scope>NUCLEOTIDE SEQUENCE</scope>
    <source>
        <strain evidence="3">MF-IS2</strain>
    </source>
</reference>
<evidence type="ECO:0000313" key="3">
    <source>
        <dbReference type="EMBL" id="KAF9451873.1"/>
    </source>
</evidence>
<dbReference type="PANTHER" id="PTHR37534:SF20">
    <property type="entry name" value="PRO1A C6 ZINK-FINGER PROTEIN"/>
    <property type="match status" value="1"/>
</dbReference>
<dbReference type="Pfam" id="PF11951">
    <property type="entry name" value="Fungal_trans_2"/>
    <property type="match status" value="1"/>
</dbReference>
<dbReference type="InterPro" id="IPR021858">
    <property type="entry name" value="Fun_TF"/>
</dbReference>
<dbReference type="AlphaFoldDB" id="A0A9P5XJ79"/>
<dbReference type="EMBL" id="MU151078">
    <property type="protein sequence ID" value="KAF9451873.1"/>
    <property type="molecule type" value="Genomic_DNA"/>
</dbReference>
<evidence type="ECO:0000256" key="2">
    <source>
        <dbReference type="ARBA" id="ARBA00023242"/>
    </source>
</evidence>
<dbReference type="PANTHER" id="PTHR37534">
    <property type="entry name" value="TRANSCRIPTIONAL ACTIVATOR PROTEIN UGA3"/>
    <property type="match status" value="1"/>
</dbReference>
<name>A0A9P5XJ79_9AGAR</name>
<keyword evidence="2" id="KW-0539">Nucleus</keyword>
<comment type="subcellular location">
    <subcellularLocation>
        <location evidence="1">Nucleus</location>
    </subcellularLocation>
</comment>
<keyword evidence="4" id="KW-1185">Reference proteome</keyword>